<dbReference type="Pfam" id="PF13641">
    <property type="entry name" value="Glyco_tranf_2_3"/>
    <property type="match status" value="1"/>
</dbReference>
<proteinExistence type="predicted"/>
<dbReference type="Proteomes" id="UP000177958">
    <property type="component" value="Unassembled WGS sequence"/>
</dbReference>
<gene>
    <name evidence="7" type="ORF">A2853_02265</name>
</gene>
<keyword evidence="3" id="KW-0328">Glycosyltransferase</keyword>
<name>A0A1F6D7I9_9BACT</name>
<feature type="transmembrane region" description="Helical" evidence="6">
    <location>
        <begin position="330"/>
        <end position="353"/>
    </location>
</feature>
<evidence type="ECO:0000313" key="8">
    <source>
        <dbReference type="Proteomes" id="UP000177958"/>
    </source>
</evidence>
<dbReference type="CDD" id="cd06423">
    <property type="entry name" value="CESA_like"/>
    <property type="match status" value="1"/>
</dbReference>
<feature type="transmembrane region" description="Helical" evidence="6">
    <location>
        <begin position="359"/>
        <end position="379"/>
    </location>
</feature>
<keyword evidence="4" id="KW-0808">Transferase</keyword>
<dbReference type="GO" id="GO:0050501">
    <property type="term" value="F:hyaluronan synthase activity"/>
    <property type="evidence" value="ECO:0007669"/>
    <property type="project" value="TreeGrafter"/>
</dbReference>
<dbReference type="GO" id="GO:0085029">
    <property type="term" value="P:extracellular matrix assembly"/>
    <property type="evidence" value="ECO:0007669"/>
    <property type="project" value="TreeGrafter"/>
</dbReference>
<dbReference type="InterPro" id="IPR029044">
    <property type="entry name" value="Nucleotide-diphossugar_trans"/>
</dbReference>
<comment type="caution">
    <text evidence="7">The sequence shown here is derived from an EMBL/GenBank/DDBJ whole genome shotgun (WGS) entry which is preliminary data.</text>
</comment>
<comment type="subcellular location">
    <subcellularLocation>
        <location evidence="1">Cell membrane</location>
    </subcellularLocation>
</comment>
<dbReference type="AlphaFoldDB" id="A0A1F6D7I9"/>
<evidence type="ECO:0000256" key="4">
    <source>
        <dbReference type="ARBA" id="ARBA00022679"/>
    </source>
</evidence>
<dbReference type="PANTHER" id="PTHR22913">
    <property type="entry name" value="HYALURONAN SYNTHASE"/>
    <property type="match status" value="1"/>
</dbReference>
<protein>
    <recommendedName>
        <fullName evidence="9">Glycosyltransferase 2-like domain-containing protein</fullName>
    </recommendedName>
</protein>
<keyword evidence="6" id="KW-0812">Transmembrane</keyword>
<evidence type="ECO:0000256" key="1">
    <source>
        <dbReference type="ARBA" id="ARBA00004236"/>
    </source>
</evidence>
<evidence type="ECO:0000256" key="3">
    <source>
        <dbReference type="ARBA" id="ARBA00022676"/>
    </source>
</evidence>
<dbReference type="EMBL" id="MFKX01000029">
    <property type="protein sequence ID" value="OGG57398.1"/>
    <property type="molecule type" value="Genomic_DNA"/>
</dbReference>
<reference evidence="7 8" key="1">
    <citation type="journal article" date="2016" name="Nat. Commun.">
        <title>Thousands of microbial genomes shed light on interconnected biogeochemical processes in an aquifer system.</title>
        <authorList>
            <person name="Anantharaman K."/>
            <person name="Brown C.T."/>
            <person name="Hug L.A."/>
            <person name="Sharon I."/>
            <person name="Castelle C.J."/>
            <person name="Probst A.J."/>
            <person name="Thomas B.C."/>
            <person name="Singh A."/>
            <person name="Wilkins M.J."/>
            <person name="Karaoz U."/>
            <person name="Brodie E.L."/>
            <person name="Williams K.H."/>
            <person name="Hubbard S.S."/>
            <person name="Banfield J.F."/>
        </authorList>
    </citation>
    <scope>NUCLEOTIDE SEQUENCE [LARGE SCALE GENOMIC DNA]</scope>
</reference>
<evidence type="ECO:0000313" key="7">
    <source>
        <dbReference type="EMBL" id="OGG57398.1"/>
    </source>
</evidence>
<dbReference type="Gene3D" id="3.90.550.10">
    <property type="entry name" value="Spore Coat Polysaccharide Biosynthesis Protein SpsA, Chain A"/>
    <property type="match status" value="1"/>
</dbReference>
<dbReference type="GO" id="GO:0005886">
    <property type="term" value="C:plasma membrane"/>
    <property type="evidence" value="ECO:0007669"/>
    <property type="project" value="UniProtKB-SubCell"/>
</dbReference>
<feature type="transmembrane region" description="Helical" evidence="6">
    <location>
        <begin position="5"/>
        <end position="24"/>
    </location>
</feature>
<organism evidence="7 8">
    <name type="scientific">Candidatus Kaiserbacteria bacterium RIFCSPHIGHO2_01_FULL_55_17</name>
    <dbReference type="NCBI Taxonomy" id="1798484"/>
    <lineage>
        <taxon>Bacteria</taxon>
        <taxon>Candidatus Kaiseribacteriota</taxon>
    </lineage>
</organism>
<sequence>MRDTFVDLGGWFFFFSIIYIILLFKVVTYDSISSHVFFGIYSLLITSYILSRFLFAYLHKPIPIDLTYEPSVTFVVPAKDEEDNIEETIRRFATVEYPREKIEVIVINDGSSDRTLERMHRVAHEIEGAVRRVEVVNFPINRGKRYGMAEGAKRAEHEIVIFIDSDSFIEPSAVRHLVKYFSDPSVGAASGHTDVWNRDTNLLTQMQAIRYYIAFKVYKAAESIFGAVTCCPGCCSAYRRKYVMEFVDEWLHQKFLGVECTYGDDRSLTNFMIRKYRAVYSPMAKAHTVVPDKFRKYMRQQQRWKKSWIRETFIAATFMWKKNLIAATSFYSYVFLAFISPIVFFRAVVWYPAVYDSWPVVYLTGLFLMLLLHGLYYRIHVGPRAWLLAIGNFWFNTVILMWQLPWAVLTLRDTRWGTR</sequence>
<accession>A0A1F6D7I9</accession>
<evidence type="ECO:0000256" key="6">
    <source>
        <dbReference type="SAM" id="Phobius"/>
    </source>
</evidence>
<dbReference type="PANTHER" id="PTHR22913:SF12">
    <property type="entry name" value="MANNURONAN SYNTHASE"/>
    <property type="match status" value="1"/>
</dbReference>
<evidence type="ECO:0000256" key="5">
    <source>
        <dbReference type="ARBA" id="ARBA00023136"/>
    </source>
</evidence>
<dbReference type="GO" id="GO:0030213">
    <property type="term" value="P:hyaluronan biosynthetic process"/>
    <property type="evidence" value="ECO:0007669"/>
    <property type="project" value="TreeGrafter"/>
</dbReference>
<evidence type="ECO:0008006" key="9">
    <source>
        <dbReference type="Google" id="ProtNLM"/>
    </source>
</evidence>
<feature type="transmembrane region" description="Helical" evidence="6">
    <location>
        <begin position="386"/>
        <end position="409"/>
    </location>
</feature>
<keyword evidence="2" id="KW-1003">Cell membrane</keyword>
<evidence type="ECO:0000256" key="2">
    <source>
        <dbReference type="ARBA" id="ARBA00022475"/>
    </source>
</evidence>
<feature type="transmembrane region" description="Helical" evidence="6">
    <location>
        <begin position="36"/>
        <end position="58"/>
    </location>
</feature>
<dbReference type="SUPFAM" id="SSF53448">
    <property type="entry name" value="Nucleotide-diphospho-sugar transferases"/>
    <property type="match status" value="1"/>
</dbReference>
<keyword evidence="6" id="KW-1133">Transmembrane helix</keyword>
<keyword evidence="5 6" id="KW-0472">Membrane</keyword>